<proteinExistence type="predicted"/>
<feature type="compositionally biased region" description="Polar residues" evidence="1">
    <location>
        <begin position="896"/>
        <end position="905"/>
    </location>
</feature>
<organism evidence="2 3">
    <name type="scientific">Puccinia graminis f. sp. tritici</name>
    <dbReference type="NCBI Taxonomy" id="56615"/>
    <lineage>
        <taxon>Eukaryota</taxon>
        <taxon>Fungi</taxon>
        <taxon>Dikarya</taxon>
        <taxon>Basidiomycota</taxon>
        <taxon>Pucciniomycotina</taxon>
        <taxon>Pucciniomycetes</taxon>
        <taxon>Pucciniales</taxon>
        <taxon>Pucciniaceae</taxon>
        <taxon>Puccinia</taxon>
    </lineage>
</organism>
<feature type="region of interest" description="Disordered" evidence="1">
    <location>
        <begin position="328"/>
        <end position="390"/>
    </location>
</feature>
<feature type="compositionally biased region" description="Polar residues" evidence="1">
    <location>
        <begin position="982"/>
        <end position="1018"/>
    </location>
</feature>
<feature type="compositionally biased region" description="Low complexity" evidence="1">
    <location>
        <begin position="216"/>
        <end position="230"/>
    </location>
</feature>
<feature type="region of interest" description="Disordered" evidence="1">
    <location>
        <begin position="1"/>
        <end position="41"/>
    </location>
</feature>
<feature type="region of interest" description="Disordered" evidence="1">
    <location>
        <begin position="830"/>
        <end position="1082"/>
    </location>
</feature>
<name>A0A5B0R6A9_PUCGR</name>
<feature type="compositionally biased region" description="Low complexity" evidence="1">
    <location>
        <begin position="153"/>
        <end position="164"/>
    </location>
</feature>
<evidence type="ECO:0000313" key="2">
    <source>
        <dbReference type="EMBL" id="KAA1120505.1"/>
    </source>
</evidence>
<sequence>MFNPHASQQQQAGRNLNPQYQPANTSNHPINSGQQAQAPYRSQQRVYVANINHQRPSPAPIHPQSQQGIYASDIHHQRPSLAPSHPQSNYLMNEGRPNQNPNQSQHSIHRQRPSQSNLPMNAGQQAQAPTYVDSSHRQRPGPVVQLSHSHGLQPQPVNPVVQPQLHHQTHHPNPLHQTQQHPAPPRTALLKAHNQPSRTQPILPGHRSTLGHTVNQPSSSQPQHHVSSQLSYQATNLHQPTTATVQIHKATTNPRQITVAPSRATTASTSCKTTEAPPPGTIRVSALPNLQSELKRALDANAKAAQAQAAKVAKAAARADAKAAAKKAAAAKAQPKRGTGTSVSTLEANRSQSANQNTDSTTVNTSTSGANKLPPVPPPQNLSNPTPLKPVALPIADLDFSGLQSRSPSPTLPTEVPSPQAQALGVEAADQEGVNPETEDQNDSDIFDDDPGDNEHVHHPTNQTKRKKLAPALVCQLYKMDLDELRTRVSKLGIYKRLVAEEKADFDEAYEEYQKHIHRIACTNLLKIEAVEAYLGQGNRARGSSSYNNFVRYNEEARQIKADKSISMGQRWSKCGLLWNSQDPETQLKYKDPAFLATLPNPFVEQGMSSNSNNPTTTATTLATASSSKPPRKLAKPSKFDANRWANKIRTDLSHLSNSHSIEGFLVVVYPHKKGRALLTGGSGMGEAFIDLFSKESNPCNDFLDFVKGQVALSRVLGSEAPLPKKVRKPRIAKNRMENSQYDKGTLEANVTAVREQLGYAIYKATKGVRQNGWPGSNTLATLKKLNVVLHVHENPLKVTVDEFCKPPSNMVIGETQRILTAIGEGWVELLGPSPPTPPNATSDLGADREDGGPSRPSVQVGPVPPGEELQNRKAAKSKVSKPKATKPTAKKMAASRQNTSQSGEADNAKKSTKKTTAGGSKQKLPRKKRRDPVSSSSEEEVETSMEEPSEHTPTEESSDEEECDGNMLEEADVVLEKSRQSRVVSTRIGSSQNLGQKQKQSSNVRKGNPFLNQSKRPSIQKRKRRAHISVGNSDGSDGIAEGDNGQVQGDQVIRTGKGGPFKNGRRPKKVQKVAIPNDEGS</sequence>
<dbReference type="AlphaFoldDB" id="A0A5B0R6A9"/>
<evidence type="ECO:0000313" key="3">
    <source>
        <dbReference type="Proteomes" id="UP000325313"/>
    </source>
</evidence>
<accession>A0A5B0R6A9</accession>
<feature type="region of interest" description="Disordered" evidence="1">
    <location>
        <begin position="260"/>
        <end position="281"/>
    </location>
</feature>
<feature type="compositionally biased region" description="Polar residues" evidence="1">
    <location>
        <begin position="113"/>
        <end position="128"/>
    </location>
</feature>
<feature type="compositionally biased region" description="Acidic residues" evidence="1">
    <location>
        <begin position="938"/>
        <end position="948"/>
    </location>
</feature>
<feature type="compositionally biased region" description="Acidic residues" evidence="1">
    <location>
        <begin position="437"/>
        <end position="452"/>
    </location>
</feature>
<feature type="compositionally biased region" description="Low complexity" evidence="1">
    <location>
        <begin position="886"/>
        <end position="895"/>
    </location>
</feature>
<feature type="compositionally biased region" description="Polar residues" evidence="1">
    <location>
        <begin position="85"/>
        <end position="106"/>
    </location>
</feature>
<evidence type="ECO:0000256" key="1">
    <source>
        <dbReference type="SAM" id="MobiDB-lite"/>
    </source>
</evidence>
<reference evidence="2 3" key="1">
    <citation type="submission" date="2019-05" db="EMBL/GenBank/DDBJ databases">
        <title>Emergence of the Ug99 lineage of the wheat stem rust pathogen through somatic hybridization.</title>
        <authorList>
            <person name="Li F."/>
            <person name="Upadhyaya N.M."/>
            <person name="Sperschneider J."/>
            <person name="Matny O."/>
            <person name="Nguyen-Phuc H."/>
            <person name="Mago R."/>
            <person name="Raley C."/>
            <person name="Miller M.E."/>
            <person name="Silverstein K.A.T."/>
            <person name="Henningsen E."/>
            <person name="Hirsch C.D."/>
            <person name="Visser B."/>
            <person name="Pretorius Z.A."/>
            <person name="Steffenson B.J."/>
            <person name="Schwessinger B."/>
            <person name="Dodds P.N."/>
            <person name="Figueroa M."/>
        </authorList>
    </citation>
    <scope>NUCLEOTIDE SEQUENCE [LARGE SCALE GENOMIC DNA]</scope>
    <source>
        <strain evidence="2 3">Ug99</strain>
    </source>
</reference>
<comment type="caution">
    <text evidence="2">The sequence shown here is derived from an EMBL/GenBank/DDBJ whole genome shotgun (WGS) entry which is preliminary data.</text>
</comment>
<feature type="region of interest" description="Disordered" evidence="1">
    <location>
        <begin position="607"/>
        <end position="639"/>
    </location>
</feature>
<feature type="compositionally biased region" description="Basic residues" evidence="1">
    <location>
        <begin position="874"/>
        <end position="885"/>
    </location>
</feature>
<feature type="compositionally biased region" description="Basic residues" evidence="1">
    <location>
        <begin position="1019"/>
        <end position="1028"/>
    </location>
</feature>
<feature type="compositionally biased region" description="Low complexity" evidence="1">
    <location>
        <begin position="355"/>
        <end position="373"/>
    </location>
</feature>
<feature type="region of interest" description="Disordered" evidence="1">
    <location>
        <begin position="426"/>
        <end position="465"/>
    </location>
</feature>
<dbReference type="Proteomes" id="UP000325313">
    <property type="component" value="Unassembled WGS sequence"/>
</dbReference>
<feature type="compositionally biased region" description="Acidic residues" evidence="1">
    <location>
        <begin position="957"/>
        <end position="974"/>
    </location>
</feature>
<gene>
    <name evidence="2" type="ORF">PGTUg99_007952</name>
</gene>
<feature type="compositionally biased region" description="Polar residues" evidence="1">
    <location>
        <begin position="339"/>
        <end position="354"/>
    </location>
</feature>
<protein>
    <submittedName>
        <fullName evidence="2">Uncharacterized protein</fullName>
    </submittedName>
</protein>
<feature type="compositionally biased region" description="Polar residues" evidence="1">
    <location>
        <begin position="263"/>
        <end position="273"/>
    </location>
</feature>
<feature type="compositionally biased region" description="Low complexity" evidence="1">
    <location>
        <begin position="609"/>
        <end position="628"/>
    </location>
</feature>
<feature type="region of interest" description="Disordered" evidence="1">
    <location>
        <begin position="76"/>
        <end position="230"/>
    </location>
</feature>
<dbReference type="EMBL" id="VDEP01000243">
    <property type="protein sequence ID" value="KAA1120505.1"/>
    <property type="molecule type" value="Genomic_DNA"/>
</dbReference>